<comment type="subcellular location">
    <subcellularLocation>
        <location evidence="1">Membrane</location>
        <topology evidence="1">Lipid-anchor</topology>
    </subcellularLocation>
</comment>
<keyword evidence="3" id="KW-0472">Membrane</keyword>
<evidence type="ECO:0000313" key="8">
    <source>
        <dbReference type="EMBL" id="PXW87874.1"/>
    </source>
</evidence>
<evidence type="ECO:0000256" key="7">
    <source>
        <dbReference type="PIRSR" id="PIRSR002854-1"/>
    </source>
</evidence>
<dbReference type="PANTHER" id="PTHR30429:SF0">
    <property type="entry name" value="METHIONINE-BINDING LIPOPROTEIN METQ"/>
    <property type="match status" value="1"/>
</dbReference>
<dbReference type="SUPFAM" id="SSF53850">
    <property type="entry name" value="Periplasmic binding protein-like II"/>
    <property type="match status" value="1"/>
</dbReference>
<dbReference type="AlphaFoldDB" id="A0A2V3W3W4"/>
<evidence type="ECO:0000256" key="4">
    <source>
        <dbReference type="ARBA" id="ARBA00023139"/>
    </source>
</evidence>
<evidence type="ECO:0000256" key="5">
    <source>
        <dbReference type="ARBA" id="ARBA00023288"/>
    </source>
</evidence>
<dbReference type="PIRSF" id="PIRSF002854">
    <property type="entry name" value="MetQ"/>
    <property type="match status" value="1"/>
</dbReference>
<dbReference type="InterPro" id="IPR004872">
    <property type="entry name" value="Lipoprotein_NlpA"/>
</dbReference>
<sequence length="273" mass="30165">MRKLIQVKTIFILILLVGMLVLSACGKGVANENEEVTLKISASSVPHAEILEFIEEELENEGIKLDISITSDGIQTNQQTADGQLDANFFQHTPYLEQVNEDSGLDLVNVKGIHIEPFGVYSKEINSIEDLSQGAKIAIPKDPVNFSRALELFATNGVIELDHSKTTDFILQDITKNEKELEFIPVDSALLVHSLDDVEASAINTNYALEGGFSPLDDSLIMEDRESPYVNILVSRPDNKDDEAIQKLADTLTTDKVREFIEKEYGGAVVPVF</sequence>
<dbReference type="OrthoDB" id="9812878at2"/>
<evidence type="ECO:0000256" key="6">
    <source>
        <dbReference type="PIRNR" id="PIRNR002854"/>
    </source>
</evidence>
<dbReference type="RefSeq" id="WP_110394707.1">
    <property type="nucleotide sequence ID" value="NZ_JADIJL010000007.1"/>
</dbReference>
<dbReference type="Gene3D" id="3.40.190.10">
    <property type="entry name" value="Periplasmic binding protein-like II"/>
    <property type="match status" value="2"/>
</dbReference>
<organism evidence="8 9">
    <name type="scientific">Pseudogracilibacillus auburnensis</name>
    <dbReference type="NCBI Taxonomy" id="1494959"/>
    <lineage>
        <taxon>Bacteria</taxon>
        <taxon>Bacillati</taxon>
        <taxon>Bacillota</taxon>
        <taxon>Bacilli</taxon>
        <taxon>Bacillales</taxon>
        <taxon>Bacillaceae</taxon>
        <taxon>Pseudogracilibacillus</taxon>
    </lineage>
</organism>
<keyword evidence="4" id="KW-0564">Palmitate</keyword>
<dbReference type="Proteomes" id="UP000247978">
    <property type="component" value="Unassembled WGS sequence"/>
</dbReference>
<comment type="similarity">
    <text evidence="6">Belongs to the nlpA lipoprotein family.</text>
</comment>
<dbReference type="PANTHER" id="PTHR30429">
    <property type="entry name" value="D-METHIONINE-BINDING LIPOPROTEIN METQ"/>
    <property type="match status" value="1"/>
</dbReference>
<dbReference type="PROSITE" id="PS51257">
    <property type="entry name" value="PROKAR_LIPOPROTEIN"/>
    <property type="match status" value="1"/>
</dbReference>
<keyword evidence="5 6" id="KW-0449">Lipoprotein</keyword>
<evidence type="ECO:0000256" key="1">
    <source>
        <dbReference type="ARBA" id="ARBA00004635"/>
    </source>
</evidence>
<evidence type="ECO:0000256" key="3">
    <source>
        <dbReference type="ARBA" id="ARBA00023136"/>
    </source>
</evidence>
<feature type="lipid moiety-binding region" description="S-diacylglycerol cysteine" evidence="7">
    <location>
        <position position="25"/>
    </location>
</feature>
<dbReference type="GO" id="GO:0016020">
    <property type="term" value="C:membrane"/>
    <property type="evidence" value="ECO:0007669"/>
    <property type="project" value="UniProtKB-SubCell"/>
</dbReference>
<dbReference type="EMBL" id="QJJQ01000004">
    <property type="protein sequence ID" value="PXW87874.1"/>
    <property type="molecule type" value="Genomic_DNA"/>
</dbReference>
<dbReference type="Pfam" id="PF03180">
    <property type="entry name" value="Lipoprotein_9"/>
    <property type="match status" value="1"/>
</dbReference>
<keyword evidence="9" id="KW-1185">Reference proteome</keyword>
<protein>
    <recommendedName>
        <fullName evidence="6">Lipoprotein</fullName>
    </recommendedName>
</protein>
<evidence type="ECO:0000256" key="2">
    <source>
        <dbReference type="ARBA" id="ARBA00022729"/>
    </source>
</evidence>
<keyword evidence="2" id="KW-0732">Signal</keyword>
<comment type="caution">
    <text evidence="8">The sequence shown here is derived from an EMBL/GenBank/DDBJ whole genome shotgun (WGS) entry which is preliminary data.</text>
</comment>
<name>A0A2V3W3W4_9BACI</name>
<evidence type="ECO:0000313" key="9">
    <source>
        <dbReference type="Proteomes" id="UP000247978"/>
    </source>
</evidence>
<reference evidence="8 9" key="1">
    <citation type="submission" date="2018-05" db="EMBL/GenBank/DDBJ databases">
        <title>Genomic Encyclopedia of Type Strains, Phase IV (KMG-IV): sequencing the most valuable type-strain genomes for metagenomic binning, comparative biology and taxonomic classification.</title>
        <authorList>
            <person name="Goeker M."/>
        </authorList>
    </citation>
    <scope>NUCLEOTIDE SEQUENCE [LARGE SCALE GENOMIC DNA]</scope>
    <source>
        <strain evidence="8 9">DSM 28556</strain>
    </source>
</reference>
<proteinExistence type="inferred from homology"/>
<accession>A0A2V3W3W4</accession>
<gene>
    <name evidence="8" type="ORF">DFR56_10422</name>
</gene>